<gene>
    <name evidence="1" type="ORF">RhiirC2_62740</name>
</gene>
<dbReference type="Proteomes" id="UP000233469">
    <property type="component" value="Unassembled WGS sequence"/>
</dbReference>
<sequence>MRIPVPGMTNCDRNVILSHAFKLRRLLVTVHVIKISYRVNCCIVIEIIIMAYKLIIEY</sequence>
<proteinExistence type="predicted"/>
<evidence type="ECO:0000313" key="2">
    <source>
        <dbReference type="Proteomes" id="UP000233469"/>
    </source>
</evidence>
<dbReference type="AlphaFoldDB" id="A0A2N1MV94"/>
<reference evidence="1 2" key="2">
    <citation type="submission" date="2017-10" db="EMBL/GenBank/DDBJ databases">
        <title>Extensive intraspecific genome diversity in a model arbuscular mycorrhizal fungus.</title>
        <authorList>
            <person name="Chen E.C.H."/>
            <person name="Morin E."/>
            <person name="Baudet D."/>
            <person name="Noel J."/>
            <person name="Ndikumana S."/>
            <person name="Charron P."/>
            <person name="St-Onge C."/>
            <person name="Giorgi J."/>
            <person name="Grigoriev I.V."/>
            <person name="Roux C."/>
            <person name="Martin F.M."/>
            <person name="Corradi N."/>
        </authorList>
    </citation>
    <scope>NUCLEOTIDE SEQUENCE [LARGE SCALE GENOMIC DNA]</scope>
    <source>
        <strain evidence="1 2">C2</strain>
    </source>
</reference>
<protein>
    <submittedName>
        <fullName evidence="1">Uncharacterized protein</fullName>
    </submittedName>
</protein>
<name>A0A2N1MV94_9GLOM</name>
<reference evidence="1 2" key="1">
    <citation type="submission" date="2016-04" db="EMBL/GenBank/DDBJ databases">
        <title>Genome analyses suggest a sexual origin of heterokaryosis in a supposedly ancient asexual fungus.</title>
        <authorList>
            <person name="Ropars J."/>
            <person name="Sedzielewska K."/>
            <person name="Noel J."/>
            <person name="Charron P."/>
            <person name="Farinelli L."/>
            <person name="Marton T."/>
            <person name="Kruger M."/>
            <person name="Pelin A."/>
            <person name="Brachmann A."/>
            <person name="Corradi N."/>
        </authorList>
    </citation>
    <scope>NUCLEOTIDE SEQUENCE [LARGE SCALE GENOMIC DNA]</scope>
    <source>
        <strain evidence="1 2">C2</strain>
    </source>
</reference>
<evidence type="ECO:0000313" key="1">
    <source>
        <dbReference type="EMBL" id="PKK65563.1"/>
    </source>
</evidence>
<accession>A0A2N1MV94</accession>
<comment type="caution">
    <text evidence="1">The sequence shown here is derived from an EMBL/GenBank/DDBJ whole genome shotgun (WGS) entry which is preliminary data.</text>
</comment>
<organism evidence="1 2">
    <name type="scientific">Rhizophagus irregularis</name>
    <dbReference type="NCBI Taxonomy" id="588596"/>
    <lineage>
        <taxon>Eukaryota</taxon>
        <taxon>Fungi</taxon>
        <taxon>Fungi incertae sedis</taxon>
        <taxon>Mucoromycota</taxon>
        <taxon>Glomeromycotina</taxon>
        <taxon>Glomeromycetes</taxon>
        <taxon>Glomerales</taxon>
        <taxon>Glomeraceae</taxon>
        <taxon>Rhizophagus</taxon>
    </lineage>
</organism>
<dbReference type="EMBL" id="LLXL01001240">
    <property type="protein sequence ID" value="PKK65563.1"/>
    <property type="molecule type" value="Genomic_DNA"/>
</dbReference>